<dbReference type="InterPro" id="IPR015421">
    <property type="entry name" value="PyrdxlP-dep_Trfase_major"/>
</dbReference>
<comment type="similarity">
    <text evidence="5">Belongs to the class-III pyridoxal-phosphate-dependent aminotransferase family. ArgD subfamily.</text>
</comment>
<dbReference type="SUPFAM" id="SSF53383">
    <property type="entry name" value="PLP-dependent transferases"/>
    <property type="match status" value="1"/>
</dbReference>
<sequence length="394" mass="43150">MSNNLAVKNIAIMNTYNRFPVKLVKGKGSKVWDDKENEYLDYTSGIATCNLGHVPDQVQSRVKEQLDLLWHCSNLYEIPNQEELAELLTQNSVFEKVFFCNSGAEANEAAIKIAKKYAKDQGNPERTDIVTFKQSFHGRTGATMAATGQEKIHQGFTPLAVGFRYLALNDFESLSEISDGKTTAVLLEVIQGEGGVNPVDKEWLTQLEKICKENDILLMVDEVQTGMGRTGTLFAYEQFGVKPDVITLAKGLGSGIPIGAMLASESVAASFSPGTHGSTFGGNPLATSAGIATIESILSDGFLAEVKEKSDWFRKQLEKLRQSSNKVIGIKGLGFLVGIELTEPVGPWIDRFREKGILVLSAGANVLRVLPPLTTTKEELNQFVNVFHEIETEE</sequence>
<dbReference type="EMBL" id="LGTK01000001">
    <property type="protein sequence ID" value="KPH79243.1"/>
    <property type="molecule type" value="Genomic_DNA"/>
</dbReference>
<evidence type="ECO:0000256" key="4">
    <source>
        <dbReference type="ARBA" id="ARBA00022898"/>
    </source>
</evidence>
<dbReference type="CDD" id="cd00610">
    <property type="entry name" value="OAT_like"/>
    <property type="match status" value="1"/>
</dbReference>
<reference evidence="6 7" key="1">
    <citation type="submission" date="2015-07" db="EMBL/GenBank/DDBJ databases">
        <title>High-quality draft genome sequence of Oceanobacillus caeni HM6, a bacillus isolated from a human feces.</title>
        <authorList>
            <person name="Kumar J."/>
            <person name="Verma M.K."/>
            <person name="Pandey R."/>
            <person name="Bhambi M."/>
            <person name="Chauhan N."/>
        </authorList>
    </citation>
    <scope>NUCLEOTIDE SEQUENCE [LARGE SCALE GENOMIC DNA]</scope>
    <source>
        <strain evidence="6 7">HM6</strain>
    </source>
</reference>
<dbReference type="RefSeq" id="WP_047185243.1">
    <property type="nucleotide sequence ID" value="NZ_JAHHXM010000007.1"/>
</dbReference>
<feature type="binding site" evidence="5">
    <location>
        <position position="279"/>
    </location>
    <ligand>
        <name>pyridoxal 5'-phosphate</name>
        <dbReference type="ChEBI" id="CHEBI:597326"/>
    </ligand>
</feature>
<keyword evidence="3 5" id="KW-0808">Transferase</keyword>
<keyword evidence="5" id="KW-0963">Cytoplasm</keyword>
<comment type="subunit">
    <text evidence="5">Homodimer.</text>
</comment>
<dbReference type="NCBIfam" id="NF002797">
    <property type="entry name" value="PRK02936.1"/>
    <property type="match status" value="1"/>
</dbReference>
<dbReference type="InterPro" id="IPR005814">
    <property type="entry name" value="Aminotrans_3"/>
</dbReference>
<feature type="binding site" evidence="5">
    <location>
        <position position="139"/>
    </location>
    <ligand>
        <name>N(2)-acetyl-L-ornithine</name>
        <dbReference type="ChEBI" id="CHEBI:57805"/>
    </ligand>
</feature>
<dbReference type="EC" id="2.6.1.11" evidence="5"/>
<dbReference type="InterPro" id="IPR015422">
    <property type="entry name" value="PyrdxlP-dep_Trfase_small"/>
</dbReference>
<comment type="pathway">
    <text evidence="5">Amino-acid biosynthesis; L-arginine biosynthesis; N(2)-acetyl-L-ornithine from L-glutamate: step 4/4.</text>
</comment>
<dbReference type="InterPro" id="IPR004636">
    <property type="entry name" value="AcOrn/SuccOrn_fam"/>
</dbReference>
<feature type="binding site" evidence="5">
    <location>
        <position position="136"/>
    </location>
    <ligand>
        <name>pyridoxal 5'-phosphate</name>
        <dbReference type="ChEBI" id="CHEBI:597326"/>
    </ligand>
</feature>
<evidence type="ECO:0000256" key="3">
    <source>
        <dbReference type="ARBA" id="ARBA00022679"/>
    </source>
</evidence>
<dbReference type="HAMAP" id="MF_01107">
    <property type="entry name" value="ArgD_aminotrans_3"/>
    <property type="match status" value="1"/>
</dbReference>
<comment type="subcellular location">
    <subcellularLocation>
        <location evidence="5">Cytoplasm</location>
    </subcellularLocation>
</comment>
<protein>
    <recommendedName>
        <fullName evidence="5">Acetylornithine aminotransferase</fullName>
        <shortName evidence="5">ACOAT</shortName>
        <ecNumber evidence="5">2.6.1.11</ecNumber>
    </recommendedName>
</protein>
<comment type="miscellaneous">
    <text evidence="5">May also have succinyldiaminopimelate aminotransferase activity, thus carrying out the corresponding step in lysine biosynthesis.</text>
</comment>
<gene>
    <name evidence="5" type="primary">argD</name>
    <name evidence="6" type="ORF">AFL42_00615</name>
</gene>
<dbReference type="PANTHER" id="PTHR11986:SF79">
    <property type="entry name" value="ACETYLORNITHINE AMINOTRANSFERASE, MITOCHONDRIAL"/>
    <property type="match status" value="1"/>
</dbReference>
<name>A0ABR5MNT7_9BACI</name>
<dbReference type="NCBIfam" id="TIGR00707">
    <property type="entry name" value="argD"/>
    <property type="match status" value="1"/>
</dbReference>
<keyword evidence="1 5" id="KW-0032">Aminotransferase</keyword>
<evidence type="ECO:0000256" key="5">
    <source>
        <dbReference type="HAMAP-Rule" id="MF_01107"/>
    </source>
</evidence>
<evidence type="ECO:0000313" key="7">
    <source>
        <dbReference type="Proteomes" id="UP000037854"/>
    </source>
</evidence>
<dbReference type="InterPro" id="IPR050103">
    <property type="entry name" value="Class-III_PLP-dep_AT"/>
</dbReference>
<evidence type="ECO:0000256" key="2">
    <source>
        <dbReference type="ARBA" id="ARBA00022605"/>
    </source>
</evidence>
<dbReference type="NCBIfam" id="NF002325">
    <property type="entry name" value="PRK01278.1"/>
    <property type="match status" value="1"/>
</dbReference>
<dbReference type="PANTHER" id="PTHR11986">
    <property type="entry name" value="AMINOTRANSFERASE CLASS III"/>
    <property type="match status" value="1"/>
</dbReference>
<dbReference type="PROSITE" id="PS00600">
    <property type="entry name" value="AA_TRANSFER_CLASS_3"/>
    <property type="match status" value="1"/>
</dbReference>
<evidence type="ECO:0000313" key="6">
    <source>
        <dbReference type="EMBL" id="KPH79243.1"/>
    </source>
</evidence>
<dbReference type="GO" id="GO:0008483">
    <property type="term" value="F:transaminase activity"/>
    <property type="evidence" value="ECO:0007669"/>
    <property type="project" value="UniProtKB-KW"/>
</dbReference>
<comment type="caution">
    <text evidence="6">The sequence shown here is derived from an EMBL/GenBank/DDBJ whole genome shotgun (WGS) entry which is preliminary data.</text>
</comment>
<comment type="catalytic activity">
    <reaction evidence="5">
        <text>N(2)-acetyl-L-ornithine + 2-oxoglutarate = N-acetyl-L-glutamate 5-semialdehyde + L-glutamate</text>
        <dbReference type="Rhea" id="RHEA:18049"/>
        <dbReference type="ChEBI" id="CHEBI:16810"/>
        <dbReference type="ChEBI" id="CHEBI:29123"/>
        <dbReference type="ChEBI" id="CHEBI:29985"/>
        <dbReference type="ChEBI" id="CHEBI:57805"/>
        <dbReference type="EC" id="2.6.1.11"/>
    </reaction>
</comment>
<keyword evidence="4 5" id="KW-0663">Pyridoxal phosphate</keyword>
<proteinExistence type="inferred from homology"/>
<evidence type="ECO:0000256" key="1">
    <source>
        <dbReference type="ARBA" id="ARBA00022576"/>
    </source>
</evidence>
<keyword evidence="2 5" id="KW-0028">Amino-acid biosynthesis</keyword>
<dbReference type="Gene3D" id="3.40.640.10">
    <property type="entry name" value="Type I PLP-dependent aspartate aminotransferase-like (Major domain)"/>
    <property type="match status" value="1"/>
</dbReference>
<dbReference type="Gene3D" id="3.90.1150.10">
    <property type="entry name" value="Aspartate Aminotransferase, domain 1"/>
    <property type="match status" value="1"/>
</dbReference>
<dbReference type="InterPro" id="IPR015424">
    <property type="entry name" value="PyrdxlP-dep_Trfase"/>
</dbReference>
<accession>A0ABR5MNT7</accession>
<organism evidence="6 7">
    <name type="scientific">Oceanobacillus caeni</name>
    <dbReference type="NCBI Taxonomy" id="405946"/>
    <lineage>
        <taxon>Bacteria</taxon>
        <taxon>Bacillati</taxon>
        <taxon>Bacillota</taxon>
        <taxon>Bacilli</taxon>
        <taxon>Bacillales</taxon>
        <taxon>Bacillaceae</taxon>
        <taxon>Oceanobacillus</taxon>
    </lineage>
</organism>
<comment type="cofactor">
    <cofactor evidence="5">
        <name>pyridoxal 5'-phosphate</name>
        <dbReference type="ChEBI" id="CHEBI:597326"/>
    </cofactor>
    <text evidence="5">Binds 1 pyridoxal phosphate per subunit.</text>
</comment>
<feature type="binding site" evidence="5">
    <location>
        <position position="278"/>
    </location>
    <ligand>
        <name>N(2)-acetyl-L-ornithine</name>
        <dbReference type="ChEBI" id="CHEBI:57805"/>
    </ligand>
</feature>
<feature type="binding site" evidence="5">
    <location>
        <begin position="103"/>
        <end position="104"/>
    </location>
    <ligand>
        <name>pyridoxal 5'-phosphate</name>
        <dbReference type="ChEBI" id="CHEBI:597326"/>
    </ligand>
</feature>
<dbReference type="Pfam" id="PF00202">
    <property type="entry name" value="Aminotran_3"/>
    <property type="match status" value="1"/>
</dbReference>
<keyword evidence="5" id="KW-0055">Arginine biosynthesis</keyword>
<dbReference type="Proteomes" id="UP000037854">
    <property type="component" value="Unassembled WGS sequence"/>
</dbReference>
<dbReference type="PIRSF" id="PIRSF000521">
    <property type="entry name" value="Transaminase_4ab_Lys_Orn"/>
    <property type="match status" value="1"/>
</dbReference>
<feature type="modified residue" description="N6-(pyridoxal phosphate)lysine" evidence="5">
    <location>
        <position position="250"/>
    </location>
</feature>
<feature type="binding site" evidence="5">
    <location>
        <begin position="221"/>
        <end position="224"/>
    </location>
    <ligand>
        <name>pyridoxal 5'-phosphate</name>
        <dbReference type="ChEBI" id="CHEBI:597326"/>
    </ligand>
</feature>
<dbReference type="InterPro" id="IPR049704">
    <property type="entry name" value="Aminotrans_3_PPA_site"/>
</dbReference>
<keyword evidence="7" id="KW-1185">Reference proteome</keyword>